<gene>
    <name evidence="1" type="ordered locus">Ppha_0098</name>
</gene>
<dbReference type="HOGENOM" id="CLU_2466284_0_0_10"/>
<accession>B4SAT5</accession>
<dbReference type="Proteomes" id="UP000002724">
    <property type="component" value="Chromosome"/>
</dbReference>
<sequence>MRSCYYVRRSSWRKSFTSNSKKIGSFFTDIDDAAIPEGKETIVNTDITTLSSDYHHSYIKAGHLMNLPSSLNGRVSEGNISLRLKMWF</sequence>
<name>B4SAT5_PELPB</name>
<dbReference type="EMBL" id="CP001110">
    <property type="protein sequence ID" value="ACF42454.1"/>
    <property type="molecule type" value="Genomic_DNA"/>
</dbReference>
<dbReference type="AlphaFoldDB" id="B4SAT5"/>
<proteinExistence type="predicted"/>
<organism evidence="1 2">
    <name type="scientific">Pelodictyon phaeoclathratiforme (strain DSM 5477 / BU-1)</name>
    <dbReference type="NCBI Taxonomy" id="324925"/>
    <lineage>
        <taxon>Bacteria</taxon>
        <taxon>Pseudomonadati</taxon>
        <taxon>Chlorobiota</taxon>
        <taxon>Chlorobiia</taxon>
        <taxon>Chlorobiales</taxon>
        <taxon>Chlorobiaceae</taxon>
        <taxon>Chlorobium/Pelodictyon group</taxon>
        <taxon>Pelodictyon</taxon>
    </lineage>
</organism>
<keyword evidence="2" id="KW-1185">Reference proteome</keyword>
<dbReference type="KEGG" id="pph:Ppha_0098"/>
<protein>
    <submittedName>
        <fullName evidence="1">Uncharacterized protein</fullName>
    </submittedName>
</protein>
<evidence type="ECO:0000313" key="1">
    <source>
        <dbReference type="EMBL" id="ACF42454.1"/>
    </source>
</evidence>
<evidence type="ECO:0000313" key="2">
    <source>
        <dbReference type="Proteomes" id="UP000002724"/>
    </source>
</evidence>
<reference evidence="1 2" key="1">
    <citation type="submission" date="2008-06" db="EMBL/GenBank/DDBJ databases">
        <title>Complete sequence of Pelodictyon phaeoclathratiforme BU-1.</title>
        <authorList>
            <consortium name="US DOE Joint Genome Institute"/>
            <person name="Lucas S."/>
            <person name="Copeland A."/>
            <person name="Lapidus A."/>
            <person name="Glavina del Rio T."/>
            <person name="Dalin E."/>
            <person name="Tice H."/>
            <person name="Bruce D."/>
            <person name="Goodwin L."/>
            <person name="Pitluck S."/>
            <person name="Schmutz J."/>
            <person name="Larimer F."/>
            <person name="Land M."/>
            <person name="Hauser L."/>
            <person name="Kyrpides N."/>
            <person name="Mikhailova N."/>
            <person name="Liu Z."/>
            <person name="Li T."/>
            <person name="Zhao F."/>
            <person name="Overmann J."/>
            <person name="Bryant D.A."/>
            <person name="Richardson P."/>
        </authorList>
    </citation>
    <scope>NUCLEOTIDE SEQUENCE [LARGE SCALE GENOMIC DNA]</scope>
    <source>
        <strain evidence="2">DSM 5477 / BU-1</strain>
    </source>
</reference>